<comment type="caution">
    <text evidence="2">The sequence shown here is derived from an EMBL/GenBank/DDBJ whole genome shotgun (WGS) entry which is preliminary data.</text>
</comment>
<feature type="chain" id="PRO_5017568090" description="Carboxylic ester hydrolase" evidence="1">
    <location>
        <begin position="19"/>
        <end position="136"/>
    </location>
</feature>
<evidence type="ECO:0000313" key="2">
    <source>
        <dbReference type="EMBL" id="RDW66481.1"/>
    </source>
</evidence>
<protein>
    <recommendedName>
        <fullName evidence="4">Carboxylic ester hydrolase</fullName>
    </recommendedName>
</protein>
<evidence type="ECO:0008006" key="4">
    <source>
        <dbReference type="Google" id="ProtNLM"/>
    </source>
</evidence>
<feature type="signal peptide" evidence="1">
    <location>
        <begin position="1"/>
        <end position="18"/>
    </location>
</feature>
<organism evidence="2 3">
    <name type="scientific">Coleophoma cylindrospora</name>
    <dbReference type="NCBI Taxonomy" id="1849047"/>
    <lineage>
        <taxon>Eukaryota</taxon>
        <taxon>Fungi</taxon>
        <taxon>Dikarya</taxon>
        <taxon>Ascomycota</taxon>
        <taxon>Pezizomycotina</taxon>
        <taxon>Leotiomycetes</taxon>
        <taxon>Helotiales</taxon>
        <taxon>Dermateaceae</taxon>
        <taxon>Coleophoma</taxon>
    </lineage>
</organism>
<sequence>MYSQLIFIAGVLLAFTHSHPTRVVARGHSFGPYTVFNYTAGYSFNVTYAPRNSTRKDAEPAFSTYCTGTDAQDGLQACANPVISASERSSEGITTLVVQHAWWENGVHFMVESDHAIQGSEQNFTMTPSNAWAVGK</sequence>
<keyword evidence="3" id="KW-1185">Reference proteome</keyword>
<dbReference type="EMBL" id="PDLM01000011">
    <property type="protein sequence ID" value="RDW66481.1"/>
    <property type="molecule type" value="Genomic_DNA"/>
</dbReference>
<keyword evidence="1" id="KW-0732">Signal</keyword>
<dbReference type="AlphaFoldDB" id="A0A3D8QXT4"/>
<evidence type="ECO:0000256" key="1">
    <source>
        <dbReference type="SAM" id="SignalP"/>
    </source>
</evidence>
<proteinExistence type="predicted"/>
<reference evidence="2 3" key="1">
    <citation type="journal article" date="2018" name="IMA Fungus">
        <title>IMA Genome-F 9: Draft genome sequence of Annulohypoxylon stygium, Aspergillus mulundensis, Berkeleyomyces basicola (syn. Thielaviopsis basicola), Ceratocystis smalleyi, two Cercospora beticola strains, Coleophoma cylindrospora, Fusarium fracticaudum, Phialophora cf. hyalina, and Morchella septimelata.</title>
        <authorList>
            <person name="Wingfield B.D."/>
            <person name="Bills G.F."/>
            <person name="Dong Y."/>
            <person name="Huang W."/>
            <person name="Nel W.J."/>
            <person name="Swalarsk-Parry B.S."/>
            <person name="Vaghefi N."/>
            <person name="Wilken P.M."/>
            <person name="An Z."/>
            <person name="de Beer Z.W."/>
            <person name="De Vos L."/>
            <person name="Chen L."/>
            <person name="Duong T.A."/>
            <person name="Gao Y."/>
            <person name="Hammerbacher A."/>
            <person name="Kikkert J.R."/>
            <person name="Li Y."/>
            <person name="Li H."/>
            <person name="Li K."/>
            <person name="Li Q."/>
            <person name="Liu X."/>
            <person name="Ma X."/>
            <person name="Naidoo K."/>
            <person name="Pethybridge S.J."/>
            <person name="Sun J."/>
            <person name="Steenkamp E.T."/>
            <person name="van der Nest M.A."/>
            <person name="van Wyk S."/>
            <person name="Wingfield M.J."/>
            <person name="Xiong C."/>
            <person name="Yue Q."/>
            <person name="Zhang X."/>
        </authorList>
    </citation>
    <scope>NUCLEOTIDE SEQUENCE [LARGE SCALE GENOMIC DNA]</scope>
    <source>
        <strain evidence="2 3">BP6252</strain>
    </source>
</reference>
<gene>
    <name evidence="2" type="ORF">BP6252_10116</name>
</gene>
<dbReference type="OrthoDB" id="3490397at2759"/>
<dbReference type="Proteomes" id="UP000256645">
    <property type="component" value="Unassembled WGS sequence"/>
</dbReference>
<name>A0A3D8QXT4_9HELO</name>
<accession>A0A3D8QXT4</accession>
<evidence type="ECO:0000313" key="3">
    <source>
        <dbReference type="Proteomes" id="UP000256645"/>
    </source>
</evidence>